<gene>
    <name evidence="2" type="ORF">NDU88_004719</name>
</gene>
<proteinExistence type="predicted"/>
<accession>A0AAV7PG02</accession>
<sequence>MSYYRLPIGRIVHDLLLNPVASAYPLLLGLQPPDREIGQMRDGSELSGAGKIAPKAPEGMAPKNLCTAGEKMVQQSAAARHLELARN</sequence>
<evidence type="ECO:0000313" key="2">
    <source>
        <dbReference type="EMBL" id="KAJ1126311.1"/>
    </source>
</evidence>
<dbReference type="AlphaFoldDB" id="A0AAV7PG02"/>
<protein>
    <submittedName>
        <fullName evidence="2">Uncharacterized protein</fullName>
    </submittedName>
</protein>
<dbReference type="Proteomes" id="UP001066276">
    <property type="component" value="Chromosome 7"/>
</dbReference>
<feature type="region of interest" description="Disordered" evidence="1">
    <location>
        <begin position="38"/>
        <end position="58"/>
    </location>
</feature>
<organism evidence="2 3">
    <name type="scientific">Pleurodeles waltl</name>
    <name type="common">Iberian ribbed newt</name>
    <dbReference type="NCBI Taxonomy" id="8319"/>
    <lineage>
        <taxon>Eukaryota</taxon>
        <taxon>Metazoa</taxon>
        <taxon>Chordata</taxon>
        <taxon>Craniata</taxon>
        <taxon>Vertebrata</taxon>
        <taxon>Euteleostomi</taxon>
        <taxon>Amphibia</taxon>
        <taxon>Batrachia</taxon>
        <taxon>Caudata</taxon>
        <taxon>Salamandroidea</taxon>
        <taxon>Salamandridae</taxon>
        <taxon>Pleurodelinae</taxon>
        <taxon>Pleurodeles</taxon>
    </lineage>
</organism>
<evidence type="ECO:0000313" key="3">
    <source>
        <dbReference type="Proteomes" id="UP001066276"/>
    </source>
</evidence>
<keyword evidence="3" id="KW-1185">Reference proteome</keyword>
<comment type="caution">
    <text evidence="2">The sequence shown here is derived from an EMBL/GenBank/DDBJ whole genome shotgun (WGS) entry which is preliminary data.</text>
</comment>
<reference evidence="2" key="1">
    <citation type="journal article" date="2022" name="bioRxiv">
        <title>Sequencing and chromosome-scale assembly of the giantPleurodeles waltlgenome.</title>
        <authorList>
            <person name="Brown T."/>
            <person name="Elewa A."/>
            <person name="Iarovenko S."/>
            <person name="Subramanian E."/>
            <person name="Araus A.J."/>
            <person name="Petzold A."/>
            <person name="Susuki M."/>
            <person name="Suzuki K.-i.T."/>
            <person name="Hayashi T."/>
            <person name="Toyoda A."/>
            <person name="Oliveira C."/>
            <person name="Osipova E."/>
            <person name="Leigh N.D."/>
            <person name="Simon A."/>
            <person name="Yun M.H."/>
        </authorList>
    </citation>
    <scope>NUCLEOTIDE SEQUENCE</scope>
    <source>
        <strain evidence="2">20211129_DDA</strain>
        <tissue evidence="2">Liver</tissue>
    </source>
</reference>
<dbReference type="EMBL" id="JANPWB010000011">
    <property type="protein sequence ID" value="KAJ1126311.1"/>
    <property type="molecule type" value="Genomic_DNA"/>
</dbReference>
<evidence type="ECO:0000256" key="1">
    <source>
        <dbReference type="SAM" id="MobiDB-lite"/>
    </source>
</evidence>
<name>A0AAV7PG02_PLEWA</name>